<name>A0A6A7AEU6_9PLEO</name>
<sequence>HLRPIYHKATPPSPNHIFINPNFFPNIYLGTMTNTSPDPPTSISFPRPTYKRPYTIDPADPVNKLLVDLRQSMIEHALSIKQMSQNIQQETAEYETWKRKKWAELHMQMGNPNKMEDNMREAYDGMLRMKWQEALEKGQLVLKYLQTFLDCAKEVLEVT</sequence>
<dbReference type="AlphaFoldDB" id="A0A6A7AEU6"/>
<evidence type="ECO:0000313" key="1">
    <source>
        <dbReference type="EMBL" id="KAF2831248.1"/>
    </source>
</evidence>
<dbReference type="EMBL" id="MU006218">
    <property type="protein sequence ID" value="KAF2831248.1"/>
    <property type="molecule type" value="Genomic_DNA"/>
</dbReference>
<reference evidence="1" key="1">
    <citation type="journal article" date="2020" name="Stud. Mycol.">
        <title>101 Dothideomycetes genomes: a test case for predicting lifestyles and emergence of pathogens.</title>
        <authorList>
            <person name="Haridas S."/>
            <person name="Albert R."/>
            <person name="Binder M."/>
            <person name="Bloem J."/>
            <person name="Labutti K."/>
            <person name="Salamov A."/>
            <person name="Andreopoulos B."/>
            <person name="Baker S."/>
            <person name="Barry K."/>
            <person name="Bills G."/>
            <person name="Bluhm B."/>
            <person name="Cannon C."/>
            <person name="Castanera R."/>
            <person name="Culley D."/>
            <person name="Daum C."/>
            <person name="Ezra D."/>
            <person name="Gonzalez J."/>
            <person name="Henrissat B."/>
            <person name="Kuo A."/>
            <person name="Liang C."/>
            <person name="Lipzen A."/>
            <person name="Lutzoni F."/>
            <person name="Magnuson J."/>
            <person name="Mondo S."/>
            <person name="Nolan M."/>
            <person name="Ohm R."/>
            <person name="Pangilinan J."/>
            <person name="Park H.-J."/>
            <person name="Ramirez L."/>
            <person name="Alfaro M."/>
            <person name="Sun H."/>
            <person name="Tritt A."/>
            <person name="Yoshinaga Y."/>
            <person name="Zwiers L.-H."/>
            <person name="Turgeon B."/>
            <person name="Goodwin S."/>
            <person name="Spatafora J."/>
            <person name="Crous P."/>
            <person name="Grigoriev I."/>
        </authorList>
    </citation>
    <scope>NUCLEOTIDE SEQUENCE</scope>
    <source>
        <strain evidence="1">CBS 113818</strain>
    </source>
</reference>
<organism evidence="1 2">
    <name type="scientific">Ophiobolus disseminans</name>
    <dbReference type="NCBI Taxonomy" id="1469910"/>
    <lineage>
        <taxon>Eukaryota</taxon>
        <taxon>Fungi</taxon>
        <taxon>Dikarya</taxon>
        <taxon>Ascomycota</taxon>
        <taxon>Pezizomycotina</taxon>
        <taxon>Dothideomycetes</taxon>
        <taxon>Pleosporomycetidae</taxon>
        <taxon>Pleosporales</taxon>
        <taxon>Pleosporineae</taxon>
        <taxon>Phaeosphaeriaceae</taxon>
        <taxon>Ophiobolus</taxon>
    </lineage>
</organism>
<proteinExistence type="predicted"/>
<protein>
    <submittedName>
        <fullName evidence="1">Uncharacterized protein</fullName>
    </submittedName>
</protein>
<accession>A0A6A7AEU6</accession>
<gene>
    <name evidence="1" type="ORF">CC86DRAFT_431000</name>
</gene>
<evidence type="ECO:0000313" key="2">
    <source>
        <dbReference type="Proteomes" id="UP000799424"/>
    </source>
</evidence>
<keyword evidence="2" id="KW-1185">Reference proteome</keyword>
<dbReference type="Proteomes" id="UP000799424">
    <property type="component" value="Unassembled WGS sequence"/>
</dbReference>
<feature type="non-terminal residue" evidence="1">
    <location>
        <position position="1"/>
    </location>
</feature>